<feature type="non-terminal residue" evidence="1">
    <location>
        <position position="47"/>
    </location>
</feature>
<proteinExistence type="predicted"/>
<keyword evidence="2" id="KW-1185">Reference proteome</keyword>
<dbReference type="SUPFAM" id="SSF81901">
    <property type="entry name" value="HCP-like"/>
    <property type="match status" value="1"/>
</dbReference>
<dbReference type="InterPro" id="IPR011990">
    <property type="entry name" value="TPR-like_helical_dom_sf"/>
</dbReference>
<gene>
    <name evidence="1" type="ORF">THIOM_001240</name>
</gene>
<dbReference type="AlphaFoldDB" id="A0A176S4R3"/>
<dbReference type="EMBL" id="LUTY01000648">
    <property type="protein sequence ID" value="OAD22937.1"/>
    <property type="molecule type" value="Genomic_DNA"/>
</dbReference>
<evidence type="ECO:0000313" key="1">
    <source>
        <dbReference type="EMBL" id="OAD22937.1"/>
    </source>
</evidence>
<comment type="caution">
    <text evidence="1">The sequence shown here is derived from an EMBL/GenBank/DDBJ whole genome shotgun (WGS) entry which is preliminary data.</text>
</comment>
<dbReference type="Gene3D" id="1.25.40.10">
    <property type="entry name" value="Tetratricopeptide repeat domain"/>
    <property type="match status" value="1"/>
</dbReference>
<evidence type="ECO:0000313" key="2">
    <source>
        <dbReference type="Proteomes" id="UP000076962"/>
    </source>
</evidence>
<protein>
    <submittedName>
        <fullName evidence="1">Uncharacterized protein</fullName>
    </submittedName>
</protein>
<organism evidence="1 2">
    <name type="scientific">Candidatus Thiomargarita nelsonii</name>
    <dbReference type="NCBI Taxonomy" id="1003181"/>
    <lineage>
        <taxon>Bacteria</taxon>
        <taxon>Pseudomonadati</taxon>
        <taxon>Pseudomonadota</taxon>
        <taxon>Gammaproteobacteria</taxon>
        <taxon>Thiotrichales</taxon>
        <taxon>Thiotrichaceae</taxon>
        <taxon>Thiomargarita</taxon>
    </lineage>
</organism>
<dbReference type="Proteomes" id="UP000076962">
    <property type="component" value="Unassembled WGS sequence"/>
</dbReference>
<accession>A0A176S4R3</accession>
<name>A0A176S4R3_9GAMM</name>
<sequence>MCFACVSSADESSENENLIQNHTETVNMYRKAAEQGDAEAQYNLGLM</sequence>
<reference evidence="1 2" key="1">
    <citation type="submission" date="2016-05" db="EMBL/GenBank/DDBJ databases">
        <title>Single-cell genome of chain-forming Candidatus Thiomargarita nelsonii and comparison to other large sulfur-oxidizing bacteria.</title>
        <authorList>
            <person name="Winkel M."/>
            <person name="Salman V."/>
            <person name="Woyke T."/>
            <person name="Schulz-Vogt H."/>
            <person name="Richter M."/>
            <person name="Flood B."/>
            <person name="Bailey J."/>
            <person name="Amann R."/>
            <person name="Mussmann M."/>
        </authorList>
    </citation>
    <scope>NUCLEOTIDE SEQUENCE [LARGE SCALE GENOMIC DNA]</scope>
    <source>
        <strain evidence="1 2">THI036</strain>
    </source>
</reference>